<dbReference type="InterPro" id="IPR008979">
    <property type="entry name" value="Galactose-bd-like_sf"/>
</dbReference>
<feature type="domain" description="CBM-cenC" evidence="2">
    <location>
        <begin position="296"/>
        <end position="418"/>
    </location>
</feature>
<sequence>MFLEVKDQLTIRNTVAVKTELANLDPTDTLTLDIAFSSDSDRDVAFELYSPANEWLGSTKTTISAGSAETSLSLTFNEELTPSKGYRLIASLRAVDGDWRTAVDTHTINNIEINSPYTPPVPEEGNLLGINAGVELGHLNDWKFSWDTQGTAEVVEEAAKDGQFGVKFDTTDGRVGILIDEDVLPEGLVKAGKTFTFSFYMKRVSGSGWAGGFTQLVNNNGGYKASSQAPWHGTAASPSDWILVEKDIAGEDWPDTGTLIQVNMQTQGSVWYADNFKLEDTTPVVVEPDNNILANVNPSFEEATVAPWAGYWENNETTNITLTTHAATDGQQSLHLTSDGNSNTGINLAPDVTPQDLGLGENQEYTISFDIKSNNGNTSGYFRNVVQGVWDSRVETWFAATTEWKTVTVTRTQQDWTNLDQQARLDLYLFANDGAGIDVYIDNIVIKPVTTP</sequence>
<comment type="caution">
    <text evidence="3">The sequence shown here is derived from an EMBL/GenBank/DDBJ whole genome shotgun (WGS) entry which is preliminary data.</text>
</comment>
<name>A0ABU3T1Z2_9ALTE</name>
<dbReference type="Gene3D" id="2.60.120.260">
    <property type="entry name" value="Galactose-binding domain-like"/>
    <property type="match status" value="2"/>
</dbReference>
<keyword evidence="1" id="KW-0378">Hydrolase</keyword>
<dbReference type="Pfam" id="PF02018">
    <property type="entry name" value="CBM_4_9"/>
    <property type="match status" value="1"/>
</dbReference>
<keyword evidence="4" id="KW-1185">Reference proteome</keyword>
<dbReference type="InterPro" id="IPR003305">
    <property type="entry name" value="CenC_carb-bd"/>
</dbReference>
<organism evidence="3 4">
    <name type="scientific">Paraglaciecola aquimarina</name>
    <dbReference type="NCBI Taxonomy" id="1235557"/>
    <lineage>
        <taxon>Bacteria</taxon>
        <taxon>Pseudomonadati</taxon>
        <taxon>Pseudomonadota</taxon>
        <taxon>Gammaproteobacteria</taxon>
        <taxon>Alteromonadales</taxon>
        <taxon>Alteromonadaceae</taxon>
        <taxon>Paraglaciecola</taxon>
    </lineage>
</organism>
<dbReference type="SUPFAM" id="SSF49785">
    <property type="entry name" value="Galactose-binding domain-like"/>
    <property type="match status" value="2"/>
</dbReference>
<protein>
    <submittedName>
        <fullName evidence="3">Carbohydrate binding domain-containing protein</fullName>
    </submittedName>
</protein>
<dbReference type="EMBL" id="JAWDIO010000002">
    <property type="protein sequence ID" value="MDU0356286.1"/>
    <property type="molecule type" value="Genomic_DNA"/>
</dbReference>
<dbReference type="Proteomes" id="UP001247805">
    <property type="component" value="Unassembled WGS sequence"/>
</dbReference>
<evidence type="ECO:0000259" key="2">
    <source>
        <dbReference type="Pfam" id="PF02018"/>
    </source>
</evidence>
<evidence type="ECO:0000256" key="1">
    <source>
        <dbReference type="ARBA" id="ARBA00022801"/>
    </source>
</evidence>
<evidence type="ECO:0000313" key="3">
    <source>
        <dbReference type="EMBL" id="MDU0356286.1"/>
    </source>
</evidence>
<gene>
    <name evidence="3" type="ORF">RS130_22495</name>
</gene>
<proteinExistence type="predicted"/>
<accession>A0ABU3T1Z2</accession>
<reference evidence="3 4" key="1">
    <citation type="submission" date="2023-10" db="EMBL/GenBank/DDBJ databases">
        <title>Glaciecola aquimarina strain GGW-M5 nov., isolated from a coastal seawater.</title>
        <authorList>
            <person name="Bayburt H."/>
            <person name="Kim J.M."/>
            <person name="Choi B.J."/>
            <person name="Jeon C.O."/>
        </authorList>
    </citation>
    <scope>NUCLEOTIDE SEQUENCE [LARGE SCALE GENOMIC DNA]</scope>
    <source>
        <strain evidence="3 4">KCTC 32108</strain>
    </source>
</reference>
<dbReference type="RefSeq" id="WP_316027781.1">
    <property type="nucleotide sequence ID" value="NZ_JAWDIO010000002.1"/>
</dbReference>
<evidence type="ECO:0000313" key="4">
    <source>
        <dbReference type="Proteomes" id="UP001247805"/>
    </source>
</evidence>